<organism evidence="2 3">
    <name type="scientific">Molorchus minor</name>
    <dbReference type="NCBI Taxonomy" id="1323400"/>
    <lineage>
        <taxon>Eukaryota</taxon>
        <taxon>Metazoa</taxon>
        <taxon>Ecdysozoa</taxon>
        <taxon>Arthropoda</taxon>
        <taxon>Hexapoda</taxon>
        <taxon>Insecta</taxon>
        <taxon>Pterygota</taxon>
        <taxon>Neoptera</taxon>
        <taxon>Endopterygota</taxon>
        <taxon>Coleoptera</taxon>
        <taxon>Polyphaga</taxon>
        <taxon>Cucujiformia</taxon>
        <taxon>Chrysomeloidea</taxon>
        <taxon>Cerambycidae</taxon>
        <taxon>Lamiinae</taxon>
        <taxon>Monochamini</taxon>
        <taxon>Molorchus</taxon>
    </lineage>
</organism>
<comment type="caution">
    <text evidence="2">The sequence shown here is derived from an EMBL/GenBank/DDBJ whole genome shotgun (WGS) entry which is preliminary data.</text>
</comment>
<evidence type="ECO:0000313" key="3">
    <source>
        <dbReference type="Proteomes" id="UP001162164"/>
    </source>
</evidence>
<protein>
    <recommendedName>
        <fullName evidence="1">Integrase zinc-binding domain-containing protein</fullName>
    </recommendedName>
</protein>
<dbReference type="InterPro" id="IPR021109">
    <property type="entry name" value="Peptidase_aspartic_dom_sf"/>
</dbReference>
<dbReference type="EMBL" id="JAPWTJ010000184">
    <property type="protein sequence ID" value="KAJ8981408.1"/>
    <property type="molecule type" value="Genomic_DNA"/>
</dbReference>
<dbReference type="Pfam" id="PF17921">
    <property type="entry name" value="Integrase_H2C2"/>
    <property type="match status" value="1"/>
</dbReference>
<dbReference type="Proteomes" id="UP001162164">
    <property type="component" value="Unassembled WGS sequence"/>
</dbReference>
<dbReference type="Gene3D" id="1.10.340.70">
    <property type="match status" value="1"/>
</dbReference>
<sequence>MASLKELIVKRSSIKASLTRFKTFIAKIDLENPNLVQLELRLNKLEQNWETFCEVQTAIEIMDDINFNTHNLERENFENDYFDAVERAKRLIEAGQSQDNIDNKSNSSKTSGKALFGLPTVGKESHLALRQLVDGFTKHFRALEVLEQPVKHWDTLLIYIISEKLDFRTRRDWESKNNKKLPSTDDLILYLRDRCSLLEKINPVDTDKKHKSRSLVCNNDKSNCRLCKENHLLFQCPNFLKMPTNKRYSVVKTHHLCTNCLKSSHKTSDCKGISCKKCHKRHHTLLHFDNVQEDTNNASTSEETTVQTVAGHASANANILLSTAVIKVQDKFGNYHMCRVLLDSGSQSNFITQSLVNKLQTEQLNLNIAVSGLNNSISQIRHNTNVRIMSNVNPFECTINCLIIPRITESLPASTFTRTSLKLPENISLADPKFNESNEIDMLLGSSIFWNLLRSGQIRLGKDKPILQKTVFGWVMAGEIPPSCVNYMQTQCYFISNAQIDNNLSKFWDIEEYANVKPQSPENEAIESYFKSTTLRDADGRFIVRLPLKLPVENLGPSRNIASSDDLHELQQLQHDICQILNAGCFTLNKWVSNNSHVLENISATQPNVILNIGENNETHTLGLLWHSQSDTLSYSIRDNLIKNHLIYLKKYSTLTKLQRVVAYIRRFKNNTLHSRNKSCNLEQRGPLTSKELQDSLRTLTKLVQGETFTTEIKDLLKTSSVNSKSPLLKLNPYIDEDNVIRVGGRLNKSNFNFNKKHPIVLPKNHLFSMLLIRHEHTRLLHAGPQQVLASLRERFWILSARSLVNKVIHNCITCYKINPTGTGYLMADLPGVRVSPSRPFINCAICEIPNCIPKYFRAALAPNVIMIDKERMGLSCIKCFSKLIYEYNKIMLDLSLGVGFLFVILRFLMGRGPGDPMEHRPVTASLRPWYQGLDVKRKISCAFRAQTRLKDYCAPLRVVRDKLSVRKDPVRIILFEECDLKGRNLIFDSHSQNKWSVNAHDHYIISNKEFFMLINKLTVAPP</sequence>
<dbReference type="InterPro" id="IPR001969">
    <property type="entry name" value="Aspartic_peptidase_AS"/>
</dbReference>
<gene>
    <name evidence="2" type="ORF">NQ317_010347</name>
</gene>
<feature type="domain" description="Integrase zinc-binding" evidence="1">
    <location>
        <begin position="772"/>
        <end position="820"/>
    </location>
</feature>
<proteinExistence type="predicted"/>
<reference evidence="2" key="1">
    <citation type="journal article" date="2023" name="Insect Mol. Biol.">
        <title>Genome sequencing provides insights into the evolution of gene families encoding plant cell wall-degrading enzymes in longhorned beetles.</title>
        <authorList>
            <person name="Shin N.R."/>
            <person name="Okamura Y."/>
            <person name="Kirsch R."/>
            <person name="Pauchet Y."/>
        </authorList>
    </citation>
    <scope>NUCLEOTIDE SEQUENCE</scope>
    <source>
        <strain evidence="2">MMC_N1</strain>
    </source>
</reference>
<dbReference type="InterPro" id="IPR041588">
    <property type="entry name" value="Integrase_H2C2"/>
</dbReference>
<dbReference type="InterPro" id="IPR005312">
    <property type="entry name" value="DUF1759"/>
</dbReference>
<accession>A0ABQ9JT07</accession>
<name>A0ABQ9JT07_9CUCU</name>
<evidence type="ECO:0000259" key="1">
    <source>
        <dbReference type="Pfam" id="PF17921"/>
    </source>
</evidence>
<dbReference type="Gene3D" id="2.40.70.10">
    <property type="entry name" value="Acid Proteases"/>
    <property type="match status" value="1"/>
</dbReference>
<keyword evidence="3" id="KW-1185">Reference proteome</keyword>
<dbReference type="PANTHER" id="PTHR47331">
    <property type="entry name" value="PHD-TYPE DOMAIN-CONTAINING PROTEIN"/>
    <property type="match status" value="1"/>
</dbReference>
<dbReference type="PANTHER" id="PTHR47331:SF6">
    <property type="entry name" value="DOUBLECORTIN DOMAIN-CONTAINING PROTEIN"/>
    <property type="match status" value="1"/>
</dbReference>
<dbReference type="PROSITE" id="PS00141">
    <property type="entry name" value="ASP_PROTEASE"/>
    <property type="match status" value="1"/>
</dbReference>
<dbReference type="Pfam" id="PF03564">
    <property type="entry name" value="DUF1759"/>
    <property type="match status" value="1"/>
</dbReference>
<evidence type="ECO:0000313" key="2">
    <source>
        <dbReference type="EMBL" id="KAJ8981408.1"/>
    </source>
</evidence>